<evidence type="ECO:0000256" key="3">
    <source>
        <dbReference type="ARBA" id="ARBA00023004"/>
    </source>
</evidence>
<dbReference type="SUPFAM" id="SSF50022">
    <property type="entry name" value="ISP domain"/>
    <property type="match status" value="1"/>
</dbReference>
<gene>
    <name evidence="8" type="ORF">GCM10011399_37500</name>
</gene>
<dbReference type="GO" id="GO:0004497">
    <property type="term" value="F:monooxygenase activity"/>
    <property type="evidence" value="ECO:0007669"/>
    <property type="project" value="UniProtKB-ARBA"/>
</dbReference>
<dbReference type="GO" id="GO:0016705">
    <property type="term" value="F:oxidoreductase activity, acting on paired donors, with incorporation or reduction of molecular oxygen"/>
    <property type="evidence" value="ECO:0007669"/>
    <property type="project" value="UniProtKB-ARBA"/>
</dbReference>
<comment type="caution">
    <text evidence="8">The sequence shown here is derived from an EMBL/GenBank/DDBJ whole genome shotgun (WGS) entry which is preliminary data.</text>
</comment>
<name>A0A917BH94_9MICO</name>
<evidence type="ECO:0000256" key="6">
    <source>
        <dbReference type="ARBA" id="ARBA00038001"/>
    </source>
</evidence>
<evidence type="ECO:0000256" key="4">
    <source>
        <dbReference type="ARBA" id="ARBA00023014"/>
    </source>
</evidence>
<dbReference type="CDD" id="cd03467">
    <property type="entry name" value="Rieske"/>
    <property type="match status" value="1"/>
</dbReference>
<dbReference type="Proteomes" id="UP000598775">
    <property type="component" value="Unassembled WGS sequence"/>
</dbReference>
<feature type="domain" description="Rieske" evidence="7">
    <location>
        <begin position="49"/>
        <end position="151"/>
    </location>
</feature>
<dbReference type="GO" id="GO:0051537">
    <property type="term" value="F:2 iron, 2 sulfur cluster binding"/>
    <property type="evidence" value="ECO:0007669"/>
    <property type="project" value="UniProtKB-KW"/>
</dbReference>
<protein>
    <recommendedName>
        <fullName evidence="7">Rieske domain-containing protein</fullName>
    </recommendedName>
</protein>
<accession>A0A917BH94</accession>
<organism evidence="8 9">
    <name type="scientific">Subtercola lobariae</name>
    <dbReference type="NCBI Taxonomy" id="1588641"/>
    <lineage>
        <taxon>Bacteria</taxon>
        <taxon>Bacillati</taxon>
        <taxon>Actinomycetota</taxon>
        <taxon>Actinomycetes</taxon>
        <taxon>Micrococcales</taxon>
        <taxon>Microbacteriaceae</taxon>
        <taxon>Subtercola</taxon>
    </lineage>
</organism>
<keyword evidence="9" id="KW-1185">Reference proteome</keyword>
<keyword evidence="4" id="KW-0411">Iron-sulfur</keyword>
<dbReference type="InterPro" id="IPR017941">
    <property type="entry name" value="Rieske_2Fe-2S"/>
</dbReference>
<comment type="similarity">
    <text evidence="6">Belongs to the bacterial ring-hydroxylating dioxygenase ferredoxin component family.</text>
</comment>
<dbReference type="InterPro" id="IPR036922">
    <property type="entry name" value="Rieske_2Fe-2S_sf"/>
</dbReference>
<keyword evidence="1" id="KW-0001">2Fe-2S</keyword>
<dbReference type="AlphaFoldDB" id="A0A917BH94"/>
<dbReference type="PANTHER" id="PTHR21496">
    <property type="entry name" value="FERREDOXIN-RELATED"/>
    <property type="match status" value="1"/>
</dbReference>
<sequence>MPIGAWTSAAILGLATVSGAGFLGGHLSYRQAAGANHVEDLPHPFPTGWQHLARLDELTDSEFSRRVVADQPLLVFKRGENVDVIAKTCSHLSAPLNEGELSYTDRSESHGEAAAGGCVTCPWHGSVFSLITGKVVHGPATSPQPRFDVRITEVSSRQCLPAQTE</sequence>
<evidence type="ECO:0000313" key="9">
    <source>
        <dbReference type="Proteomes" id="UP000598775"/>
    </source>
</evidence>
<dbReference type="PANTHER" id="PTHR21496:SF0">
    <property type="entry name" value="RIESKE DOMAIN-CONTAINING PROTEIN"/>
    <property type="match status" value="1"/>
</dbReference>
<dbReference type="Pfam" id="PF00355">
    <property type="entry name" value="Rieske"/>
    <property type="match status" value="1"/>
</dbReference>
<keyword evidence="3" id="KW-0408">Iron</keyword>
<keyword evidence="2" id="KW-0479">Metal-binding</keyword>
<dbReference type="PROSITE" id="PS51296">
    <property type="entry name" value="RIESKE"/>
    <property type="match status" value="1"/>
</dbReference>
<evidence type="ECO:0000256" key="1">
    <source>
        <dbReference type="ARBA" id="ARBA00022714"/>
    </source>
</evidence>
<evidence type="ECO:0000259" key="7">
    <source>
        <dbReference type="PROSITE" id="PS51296"/>
    </source>
</evidence>
<dbReference type="GO" id="GO:0046872">
    <property type="term" value="F:metal ion binding"/>
    <property type="evidence" value="ECO:0007669"/>
    <property type="project" value="UniProtKB-KW"/>
</dbReference>
<evidence type="ECO:0000313" key="8">
    <source>
        <dbReference type="EMBL" id="GGF41315.1"/>
    </source>
</evidence>
<proteinExistence type="inferred from homology"/>
<comment type="cofactor">
    <cofactor evidence="5">
        <name>[2Fe-2S] cluster</name>
        <dbReference type="ChEBI" id="CHEBI:190135"/>
    </cofactor>
</comment>
<evidence type="ECO:0000256" key="5">
    <source>
        <dbReference type="ARBA" id="ARBA00034078"/>
    </source>
</evidence>
<dbReference type="Gene3D" id="2.102.10.10">
    <property type="entry name" value="Rieske [2Fe-2S] iron-sulphur domain"/>
    <property type="match status" value="1"/>
</dbReference>
<dbReference type="RefSeq" id="WP_229715584.1">
    <property type="nucleotide sequence ID" value="NZ_BMGP01000009.1"/>
</dbReference>
<evidence type="ECO:0000256" key="2">
    <source>
        <dbReference type="ARBA" id="ARBA00022723"/>
    </source>
</evidence>
<reference evidence="8 9" key="1">
    <citation type="journal article" date="2014" name="Int. J. Syst. Evol. Microbiol.">
        <title>Complete genome sequence of Corynebacterium casei LMG S-19264T (=DSM 44701T), isolated from a smear-ripened cheese.</title>
        <authorList>
            <consortium name="US DOE Joint Genome Institute (JGI-PGF)"/>
            <person name="Walter F."/>
            <person name="Albersmeier A."/>
            <person name="Kalinowski J."/>
            <person name="Ruckert C."/>
        </authorList>
    </citation>
    <scope>NUCLEOTIDE SEQUENCE [LARGE SCALE GENOMIC DNA]</scope>
    <source>
        <strain evidence="8 9">CGMCC 1.12976</strain>
    </source>
</reference>
<dbReference type="EMBL" id="BMGP01000009">
    <property type="protein sequence ID" value="GGF41315.1"/>
    <property type="molecule type" value="Genomic_DNA"/>
</dbReference>